<dbReference type="AlphaFoldDB" id="A0A1M6ZVJ7"/>
<name>A0A1M6ZVJ7_9FLAO</name>
<keyword evidence="3" id="KW-1185">Reference proteome</keyword>
<dbReference type="EMBL" id="FRBT01000001">
    <property type="protein sequence ID" value="SHL34460.1"/>
    <property type="molecule type" value="Genomic_DNA"/>
</dbReference>
<sequence length="242" mass="27421">MKRIFTLTLAFIACSMTAQTKLLPGDKTIETKWIKSEKYAMNWYAMKDTAKFEIAKIITTVNPTKKDLTIITDVEIKNAKVKWVDSTIVAMPSLAPVYHSSFNMQRDIVLKYGKTVTGYHTAKGKEKENISETLTDPCFDSSFYPYLLRLLPLKEGYTKEIAIFDYNPQKTGLFTASVKSVKSDTCKTKKGKLEVWAVTVADEIGGSATNTVTYYIGKTDRKLWKQEFSARGQHFVMEVSEL</sequence>
<dbReference type="Proteomes" id="UP000184028">
    <property type="component" value="Unassembled WGS sequence"/>
</dbReference>
<reference evidence="3" key="1">
    <citation type="submission" date="2016-11" db="EMBL/GenBank/DDBJ databases">
        <authorList>
            <person name="Varghese N."/>
            <person name="Submissions S."/>
        </authorList>
    </citation>
    <scope>NUCLEOTIDE SEQUENCE [LARGE SCALE GENOMIC DNA]</scope>
    <source>
        <strain evidence="3">DSM 24724</strain>
    </source>
</reference>
<dbReference type="STRING" id="946677.SAMN05444484_1011173"/>
<proteinExistence type="predicted"/>
<protein>
    <submittedName>
        <fullName evidence="2">Uncharacterized protein</fullName>
    </submittedName>
</protein>
<feature type="chain" id="PRO_5009923439" evidence="1">
    <location>
        <begin position="21"/>
        <end position="242"/>
    </location>
</feature>
<dbReference type="OrthoDB" id="756873at2"/>
<evidence type="ECO:0000313" key="2">
    <source>
        <dbReference type="EMBL" id="SHL34460.1"/>
    </source>
</evidence>
<evidence type="ECO:0000313" key="3">
    <source>
        <dbReference type="Proteomes" id="UP000184028"/>
    </source>
</evidence>
<keyword evidence="1" id="KW-0732">Signal</keyword>
<gene>
    <name evidence="2" type="ORF">SAMN05444484_1011173</name>
</gene>
<accession>A0A1M6ZVJ7</accession>
<dbReference type="Pfam" id="PF11306">
    <property type="entry name" value="DUF3108"/>
    <property type="match status" value="1"/>
</dbReference>
<dbReference type="InterPro" id="IPR021457">
    <property type="entry name" value="DUF3108"/>
</dbReference>
<feature type="signal peptide" evidence="1">
    <location>
        <begin position="1"/>
        <end position="20"/>
    </location>
</feature>
<organism evidence="2 3">
    <name type="scientific">Flavobacterium chilense</name>
    <dbReference type="NCBI Taxonomy" id="946677"/>
    <lineage>
        <taxon>Bacteria</taxon>
        <taxon>Pseudomonadati</taxon>
        <taxon>Bacteroidota</taxon>
        <taxon>Flavobacteriia</taxon>
        <taxon>Flavobacteriales</taxon>
        <taxon>Flavobacteriaceae</taxon>
        <taxon>Flavobacterium</taxon>
    </lineage>
</organism>
<evidence type="ECO:0000256" key="1">
    <source>
        <dbReference type="SAM" id="SignalP"/>
    </source>
</evidence>
<dbReference type="RefSeq" id="WP_068841038.1">
    <property type="nucleotide sequence ID" value="NZ_FRBT01000001.1"/>
</dbReference>